<evidence type="ECO:0000256" key="3">
    <source>
        <dbReference type="ARBA" id="ARBA00022833"/>
    </source>
</evidence>
<evidence type="ECO:0000256" key="1">
    <source>
        <dbReference type="ARBA" id="ARBA00022723"/>
    </source>
</evidence>
<accession>A0A813I3R1</accession>
<dbReference type="Pfam" id="PF00642">
    <property type="entry name" value="zf-CCCH"/>
    <property type="match status" value="1"/>
</dbReference>
<dbReference type="Gene3D" id="4.10.1000.10">
    <property type="entry name" value="Zinc finger, CCCH-type"/>
    <property type="match status" value="1"/>
</dbReference>
<reference evidence="6" key="1">
    <citation type="submission" date="2021-02" db="EMBL/GenBank/DDBJ databases">
        <authorList>
            <person name="Dougan E. K."/>
            <person name="Rhodes N."/>
            <person name="Thang M."/>
            <person name="Chan C."/>
        </authorList>
    </citation>
    <scope>NUCLEOTIDE SEQUENCE</scope>
</reference>
<proteinExistence type="predicted"/>
<feature type="domain" description="C3H1-type" evidence="5">
    <location>
        <begin position="12"/>
        <end position="40"/>
    </location>
</feature>
<keyword evidence="1 4" id="KW-0479">Metal-binding</keyword>
<dbReference type="GO" id="GO:0008270">
    <property type="term" value="F:zinc ion binding"/>
    <property type="evidence" value="ECO:0007669"/>
    <property type="project" value="UniProtKB-KW"/>
</dbReference>
<keyword evidence="3 4" id="KW-0862">Zinc</keyword>
<evidence type="ECO:0000256" key="2">
    <source>
        <dbReference type="ARBA" id="ARBA00022771"/>
    </source>
</evidence>
<keyword evidence="2 4" id="KW-0863">Zinc-finger</keyword>
<comment type="caution">
    <text evidence="6">The sequence shown here is derived from an EMBL/GenBank/DDBJ whole genome shotgun (WGS) entry which is preliminary data.</text>
</comment>
<organism evidence="6 7">
    <name type="scientific">Polarella glacialis</name>
    <name type="common">Dinoflagellate</name>
    <dbReference type="NCBI Taxonomy" id="89957"/>
    <lineage>
        <taxon>Eukaryota</taxon>
        <taxon>Sar</taxon>
        <taxon>Alveolata</taxon>
        <taxon>Dinophyceae</taxon>
        <taxon>Suessiales</taxon>
        <taxon>Suessiaceae</taxon>
        <taxon>Polarella</taxon>
    </lineage>
</organism>
<evidence type="ECO:0000259" key="5">
    <source>
        <dbReference type="PROSITE" id="PS50103"/>
    </source>
</evidence>
<dbReference type="InterPro" id="IPR036855">
    <property type="entry name" value="Znf_CCCH_sf"/>
</dbReference>
<dbReference type="InterPro" id="IPR000571">
    <property type="entry name" value="Znf_CCCH"/>
</dbReference>
<feature type="zinc finger region" description="C3H1-type" evidence="4">
    <location>
        <begin position="12"/>
        <end position="40"/>
    </location>
</feature>
<name>A0A813I3R1_POLGL</name>
<dbReference type="SUPFAM" id="SSF90229">
    <property type="entry name" value="CCCH zinc finger"/>
    <property type="match status" value="1"/>
</dbReference>
<dbReference type="Proteomes" id="UP000626109">
    <property type="component" value="Unassembled WGS sequence"/>
</dbReference>
<gene>
    <name evidence="6" type="ORF">PGLA2088_LOCUS2927</name>
</gene>
<dbReference type="PROSITE" id="PS50103">
    <property type="entry name" value="ZF_C3H1"/>
    <property type="match status" value="1"/>
</dbReference>
<evidence type="ECO:0000256" key="4">
    <source>
        <dbReference type="PROSITE-ProRule" id="PRU00723"/>
    </source>
</evidence>
<dbReference type="SMART" id="SM00356">
    <property type="entry name" value="ZnF_C3H1"/>
    <property type="match status" value="1"/>
</dbReference>
<protein>
    <recommendedName>
        <fullName evidence="5">C3H1-type domain-containing protein</fullName>
    </recommendedName>
</protein>
<dbReference type="EMBL" id="CAJNNW010002465">
    <property type="protein sequence ID" value="CAE8644286.1"/>
    <property type="molecule type" value="Genomic_DNA"/>
</dbReference>
<evidence type="ECO:0000313" key="6">
    <source>
        <dbReference type="EMBL" id="CAE8644286.1"/>
    </source>
</evidence>
<sequence>MVKEAVQPQQDFYKTRPCAYFSRAGKCKMGLDCLYAHGEEERRPSVAGADDDRKALVMEQVQAALRAHRFVCGRPDEGAAQLALEATQSALALIHAALAPPPPQRHFADPCNSWTSGSLQEVQEFSQPKYHDIPRAGLQPWVSFHQQPASECGSSSGSSGLGGYCSTAATGQSPLSSQSIQNFGTAARAPWKAAWLTPPGPQPLQ</sequence>
<evidence type="ECO:0000313" key="7">
    <source>
        <dbReference type="Proteomes" id="UP000626109"/>
    </source>
</evidence>
<dbReference type="AlphaFoldDB" id="A0A813I3R1"/>